<keyword evidence="2" id="KW-1185">Reference proteome</keyword>
<dbReference type="Proteomes" id="UP000248688">
    <property type="component" value="Chromosome"/>
</dbReference>
<accession>A0A2Z4IQ36</accession>
<dbReference type="EMBL" id="CP030041">
    <property type="protein sequence ID" value="AWW32748.1"/>
    <property type="molecule type" value="Genomic_DNA"/>
</dbReference>
<dbReference type="AlphaFoldDB" id="A0A2Z4IQ36"/>
<reference evidence="1 2" key="1">
    <citation type="submission" date="2018-06" db="EMBL/GenBank/DDBJ databases">
        <title>Echinicola strongylocentroti sp. nov., isolated from a sea urchin Strongylocentrotus intermedius.</title>
        <authorList>
            <person name="Bae S.S."/>
        </authorList>
    </citation>
    <scope>NUCLEOTIDE SEQUENCE [LARGE SCALE GENOMIC DNA]</scope>
    <source>
        <strain evidence="1 2">MEBiC08714</strain>
    </source>
</reference>
<dbReference type="KEGG" id="est:DN752_22830"/>
<evidence type="ECO:0000313" key="2">
    <source>
        <dbReference type="Proteomes" id="UP000248688"/>
    </source>
</evidence>
<proteinExistence type="predicted"/>
<sequence length="343" mass="39484">MALLAMYPLSGILGQNNSEEIFEYEFYNGYVTTVYMERSVAGVPQYYWAEFHMPICLDELCNPMDLTVKWDLLGGFLDYKEFGHDPLTKFDHKPFDSDDHVKLKSILRNQASILQDYNMEDLVDTSRLVYSNEVDGMTGATSKTFDTEVVSGAVYTCFALWNVVNGSVKDKLRDHTIGIMNESLALEMLQSQNRDYGRYFLGQRHPLSKAMEKEVLEMVYTEDEYMAIRAIDRLGADFWTQKNHIAQLISDFSAFSNPVKNAIYARMREVSMSQDGLLELILALKGGDDIGKYDVYRVLIIHKNELGHSGRKQLEEYLLGIKDEWGLEEYRLIEELTINIDNQ</sequence>
<evidence type="ECO:0000313" key="1">
    <source>
        <dbReference type="EMBL" id="AWW32748.1"/>
    </source>
</evidence>
<name>A0A2Z4IQ36_9BACT</name>
<organism evidence="1 2">
    <name type="scientific">Echinicola strongylocentroti</name>
    <dbReference type="NCBI Taxonomy" id="1795355"/>
    <lineage>
        <taxon>Bacteria</taxon>
        <taxon>Pseudomonadati</taxon>
        <taxon>Bacteroidota</taxon>
        <taxon>Cytophagia</taxon>
        <taxon>Cytophagales</taxon>
        <taxon>Cyclobacteriaceae</taxon>
        <taxon>Echinicola</taxon>
    </lineage>
</organism>
<dbReference type="OrthoDB" id="6400902at2"/>
<gene>
    <name evidence="1" type="ORF">DN752_22830</name>
</gene>
<protein>
    <submittedName>
        <fullName evidence="1">Uncharacterized protein</fullName>
    </submittedName>
</protein>